<dbReference type="SFLD" id="SFLDS00029">
    <property type="entry name" value="Radical_SAM"/>
    <property type="match status" value="1"/>
</dbReference>
<evidence type="ECO:0000256" key="6">
    <source>
        <dbReference type="ARBA" id="ARBA00023601"/>
    </source>
</evidence>
<comment type="cofactor">
    <cofactor evidence="1">
        <name>[4Fe-4S] cluster</name>
        <dbReference type="ChEBI" id="CHEBI:49883"/>
    </cofactor>
</comment>
<evidence type="ECO:0000313" key="10">
    <source>
        <dbReference type="Proteomes" id="UP000441609"/>
    </source>
</evidence>
<dbReference type="InterPro" id="IPR013785">
    <property type="entry name" value="Aldolase_TIM"/>
</dbReference>
<dbReference type="PANTHER" id="PTHR43273">
    <property type="entry name" value="ANAEROBIC SULFATASE-MATURATING ENZYME HOMOLOG ASLB-RELATED"/>
    <property type="match status" value="1"/>
</dbReference>
<keyword evidence="4" id="KW-0408">Iron</keyword>
<keyword evidence="5" id="KW-0411">Iron-sulfur</keyword>
<evidence type="ECO:0000256" key="2">
    <source>
        <dbReference type="ARBA" id="ARBA00022691"/>
    </source>
</evidence>
<dbReference type="EMBL" id="WKMO01000005">
    <property type="protein sequence ID" value="MSB73232.1"/>
    <property type="molecule type" value="Genomic_DNA"/>
</dbReference>
<evidence type="ECO:0000256" key="3">
    <source>
        <dbReference type="ARBA" id="ARBA00022723"/>
    </source>
</evidence>
<dbReference type="InterPro" id="IPR023885">
    <property type="entry name" value="4Fe4S-binding_SPASM_dom"/>
</dbReference>
<organism evidence="8 11">
    <name type="scientific">Parabacteroides distasonis</name>
    <dbReference type="NCBI Taxonomy" id="823"/>
    <lineage>
        <taxon>Bacteria</taxon>
        <taxon>Pseudomonadati</taxon>
        <taxon>Bacteroidota</taxon>
        <taxon>Bacteroidia</taxon>
        <taxon>Bacteroidales</taxon>
        <taxon>Tannerellaceae</taxon>
        <taxon>Parabacteroides</taxon>
    </lineage>
</organism>
<dbReference type="GO" id="GO:0051536">
    <property type="term" value="F:iron-sulfur cluster binding"/>
    <property type="evidence" value="ECO:0007669"/>
    <property type="project" value="UniProtKB-KW"/>
</dbReference>
<evidence type="ECO:0000256" key="5">
    <source>
        <dbReference type="ARBA" id="ARBA00023014"/>
    </source>
</evidence>
<protein>
    <submittedName>
        <fullName evidence="8">Radical SAM protein</fullName>
    </submittedName>
</protein>
<evidence type="ECO:0000259" key="7">
    <source>
        <dbReference type="Pfam" id="PF04055"/>
    </source>
</evidence>
<dbReference type="EMBL" id="WKMY01000002">
    <property type="protein sequence ID" value="MRY92439.1"/>
    <property type="molecule type" value="Genomic_DNA"/>
</dbReference>
<evidence type="ECO:0000313" key="9">
    <source>
        <dbReference type="EMBL" id="MSB73232.1"/>
    </source>
</evidence>
<dbReference type="Proteomes" id="UP000461276">
    <property type="component" value="Unassembled WGS sequence"/>
</dbReference>
<evidence type="ECO:0000313" key="11">
    <source>
        <dbReference type="Proteomes" id="UP000461276"/>
    </source>
</evidence>
<evidence type="ECO:0000256" key="1">
    <source>
        <dbReference type="ARBA" id="ARBA00001966"/>
    </source>
</evidence>
<dbReference type="GO" id="GO:0046872">
    <property type="term" value="F:metal ion binding"/>
    <property type="evidence" value="ECO:0007669"/>
    <property type="project" value="UniProtKB-KW"/>
</dbReference>
<name>A0A6I2Q3H1_PARDI</name>
<comment type="similarity">
    <text evidence="6">Belongs to the radical SAM superfamily. Anaerobic sulfatase-maturating enzyme family.</text>
</comment>
<dbReference type="GO" id="GO:0016491">
    <property type="term" value="F:oxidoreductase activity"/>
    <property type="evidence" value="ECO:0007669"/>
    <property type="project" value="InterPro"/>
</dbReference>
<dbReference type="Proteomes" id="UP000441609">
    <property type="component" value="Unassembled WGS sequence"/>
</dbReference>
<dbReference type="InterPro" id="IPR007197">
    <property type="entry name" value="rSAM"/>
</dbReference>
<dbReference type="Pfam" id="PF04055">
    <property type="entry name" value="Radical_SAM"/>
    <property type="match status" value="1"/>
</dbReference>
<dbReference type="PANTHER" id="PTHR43273:SF3">
    <property type="entry name" value="ANAEROBIC SULFATASE-MATURATING ENZYME HOMOLOG ASLB-RELATED"/>
    <property type="match status" value="1"/>
</dbReference>
<dbReference type="SFLD" id="SFLDG01067">
    <property type="entry name" value="SPASM/twitch_domain_containing"/>
    <property type="match status" value="1"/>
</dbReference>
<keyword evidence="3" id="KW-0479">Metal-binding</keyword>
<evidence type="ECO:0000256" key="4">
    <source>
        <dbReference type="ARBA" id="ARBA00023004"/>
    </source>
</evidence>
<dbReference type="Gene3D" id="3.20.20.70">
    <property type="entry name" value="Aldolase class I"/>
    <property type="match status" value="1"/>
</dbReference>
<dbReference type="CDD" id="cd01335">
    <property type="entry name" value="Radical_SAM"/>
    <property type="match status" value="1"/>
</dbReference>
<dbReference type="SUPFAM" id="SSF102114">
    <property type="entry name" value="Radical SAM enzymes"/>
    <property type="match status" value="1"/>
</dbReference>
<accession>A0A6I2Q3H1</accession>
<evidence type="ECO:0000313" key="8">
    <source>
        <dbReference type="EMBL" id="MRY92439.1"/>
    </source>
</evidence>
<proteinExistence type="inferred from homology"/>
<reference evidence="10 11" key="1">
    <citation type="journal article" date="2019" name="Nat. Med.">
        <title>A library of human gut bacterial isolates paired with longitudinal multiomics data enables mechanistic microbiome research.</title>
        <authorList>
            <person name="Poyet M."/>
            <person name="Groussin M."/>
            <person name="Gibbons S.M."/>
            <person name="Avila-Pacheco J."/>
            <person name="Jiang X."/>
            <person name="Kearney S.M."/>
            <person name="Perrotta A.R."/>
            <person name="Berdy B."/>
            <person name="Zhao S."/>
            <person name="Lieberman T.D."/>
            <person name="Swanson P.K."/>
            <person name="Smith M."/>
            <person name="Roesemann S."/>
            <person name="Alexander J.E."/>
            <person name="Rich S.A."/>
            <person name="Livny J."/>
            <person name="Vlamakis H."/>
            <person name="Clish C."/>
            <person name="Bullock K."/>
            <person name="Deik A."/>
            <person name="Scott J."/>
            <person name="Pierce K.A."/>
            <person name="Xavier R.J."/>
            <person name="Alm E.J."/>
        </authorList>
    </citation>
    <scope>NUCLEOTIDE SEQUENCE [LARGE SCALE GENOMIC DNA]</scope>
    <source>
        <strain evidence="9 10">BIOML-A20</strain>
        <strain evidence="8 11">BIOML-A9</strain>
    </source>
</reference>
<dbReference type="InterPro" id="IPR023867">
    <property type="entry name" value="Sulphatase_maturase_rSAM"/>
</dbReference>
<sequence>MQFDASMYQVMVNTTLDCNLNCWYCYENRIAGSFLKSEVIEAIKKNIEQEYIKTSYRILKLSFFGGEPFLYFRGIKEILDFARNFCQVNQLDLIAEFTTNAILITESIIDYLKNFECQFQITLDGDRIHHNQIKKDKDNPNQDTYEKTLRTIRLINDKIPNRWLAVRINFDNKTLEKIDEIIGDLDFLDRKYCFVILKKVWQLEKDKVNVPLLHASVQKFLDKKFLLDYYIMPKGDVCFAERHREVLFNYDGKVFKCSTISSFDDKNALGEFDLQSGQVHWNETKLSYWLKEMLPQNCIDCKLLPACLGPCNKQIMLHPGENICTFDAINMTLKEYLMYLFKCQLLKEELYA</sequence>
<keyword evidence="2" id="KW-0949">S-adenosyl-L-methionine</keyword>
<dbReference type="InterPro" id="IPR058240">
    <property type="entry name" value="rSAM_sf"/>
</dbReference>
<dbReference type="NCBIfam" id="TIGR04085">
    <property type="entry name" value="rSAM_more_4Fe4S"/>
    <property type="match status" value="1"/>
</dbReference>
<gene>
    <name evidence="8" type="ORF">GKD67_04115</name>
    <name evidence="9" type="ORF">GKD70_08035</name>
</gene>
<comment type="caution">
    <text evidence="8">The sequence shown here is derived from an EMBL/GenBank/DDBJ whole genome shotgun (WGS) entry which is preliminary data.</text>
</comment>
<dbReference type="AlphaFoldDB" id="A0A6I2Q3H1"/>
<feature type="domain" description="Radical SAM core" evidence="7">
    <location>
        <begin position="12"/>
        <end position="182"/>
    </location>
</feature>